<dbReference type="CDD" id="cd05195">
    <property type="entry name" value="enoyl_red"/>
    <property type="match status" value="1"/>
</dbReference>
<dbReference type="InterPro" id="IPR013968">
    <property type="entry name" value="PKS_KR"/>
</dbReference>
<dbReference type="RefSeq" id="WP_290318079.1">
    <property type="nucleotide sequence ID" value="NZ_JAUFPN010000166.1"/>
</dbReference>
<sequence>AAAAEGIAAGFCLVTRGQQQDPAAAACHALGRVLANEHPGLRPRRIDLDPGLAPDLLARRLAGELLVETDAEAEVTLAEAGRLVARLRPGLPEAPPAPGPRRLQLRHPGQLGSLHWAPFAPPLPGPGEVALRIEAAGLNFRDVMWAQGLLPEEALLPGFAGASLGMECAGVVEAIGEGVALRPGQRVFGVAPAALATHAVTRAAALVPLPEGLAPAAAATVPVAFMTAVLALEELARLEPGERVLIHGGAGAVGLAALQVALARGARVAASAGTAAKRAFLRAAGAGLVVDSRDAGFADALRAEWPEGVDVVLNSLAGPAMERSLGLLRPFGRFVELGKRDFAEDSRVGLRPLRRNATYFAVDLDEVARARPALAARLLEGIADRLRTGVLRPLPATEFAATEVETAFRGLQASQHIGKLIIAPPAVSAGEARASPLAQAGRGTILVVGGVQGFGLAAARWLAGQGARHLALLSRGGAATPGAEAALRDLAARGATATIHACDATDAEALGRALQAIRAAAPPLRGVVHAAAVAGDGAAARLDPGRTARVLAAKLTVAENLDRLTAADPLALFLLFSSATVAIGNPGQAAYVAANAALEALARRRRAAGRPAMAIGWGPIADAGMLAGDPATAGILQRRIGAAPVPAAEALAALPALLAADCAAPGLARIDWATARGTLAVLEEPAFEAIRSAAPPPAEAADLQARLRGAGEAEALRLLRETLAAELARILRLPATAVAAEAPLAGLGLDSLGSMELRTALEQRLGMPVPLSGVAEGLSLEALARRLVGQLRSDPAEPLAAALLAQHEPPTPTDGLEDAA</sequence>
<dbReference type="InterPro" id="IPR013149">
    <property type="entry name" value="ADH-like_C"/>
</dbReference>
<proteinExistence type="predicted"/>
<feature type="non-terminal residue" evidence="4">
    <location>
        <position position="1"/>
    </location>
</feature>
<keyword evidence="5" id="KW-1185">Reference proteome</keyword>
<dbReference type="PROSITE" id="PS50075">
    <property type="entry name" value="CARRIER"/>
    <property type="match status" value="1"/>
</dbReference>
<dbReference type="SMART" id="SM00822">
    <property type="entry name" value="PKS_KR"/>
    <property type="match status" value="1"/>
</dbReference>
<dbReference type="Proteomes" id="UP001529369">
    <property type="component" value="Unassembled WGS sequence"/>
</dbReference>
<dbReference type="EMBL" id="JAUFPN010000166">
    <property type="protein sequence ID" value="MDN3566180.1"/>
    <property type="molecule type" value="Genomic_DNA"/>
</dbReference>
<keyword evidence="1" id="KW-0596">Phosphopantetheine</keyword>
<reference evidence="5" key="1">
    <citation type="journal article" date="2019" name="Int. J. Syst. Evol. Microbiol.">
        <title>The Global Catalogue of Microorganisms (GCM) 10K type strain sequencing project: providing services to taxonomists for standard genome sequencing and annotation.</title>
        <authorList>
            <consortium name="The Broad Institute Genomics Platform"/>
            <consortium name="The Broad Institute Genome Sequencing Center for Infectious Disease"/>
            <person name="Wu L."/>
            <person name="Ma J."/>
        </authorList>
    </citation>
    <scope>NUCLEOTIDE SEQUENCE [LARGE SCALE GENOMIC DNA]</scope>
    <source>
        <strain evidence="5">CECT 7131</strain>
    </source>
</reference>
<dbReference type="InterPro" id="IPR020843">
    <property type="entry name" value="ER"/>
</dbReference>
<dbReference type="InterPro" id="IPR013154">
    <property type="entry name" value="ADH-like_N"/>
</dbReference>
<dbReference type="Gene3D" id="3.90.180.10">
    <property type="entry name" value="Medium-chain alcohol dehydrogenases, catalytic domain"/>
    <property type="match status" value="1"/>
</dbReference>
<gene>
    <name evidence="4" type="ORF">QWZ14_17565</name>
</gene>
<evidence type="ECO:0000259" key="3">
    <source>
        <dbReference type="PROSITE" id="PS50075"/>
    </source>
</evidence>
<keyword evidence="2" id="KW-0597">Phosphoprotein</keyword>
<accession>A0ABT8A949</accession>
<dbReference type="Pfam" id="PF08659">
    <property type="entry name" value="KR"/>
    <property type="match status" value="1"/>
</dbReference>
<dbReference type="InterPro" id="IPR036291">
    <property type="entry name" value="NAD(P)-bd_dom_sf"/>
</dbReference>
<organism evidence="4 5">
    <name type="scientific">Paeniroseomonas aquatica</name>
    <dbReference type="NCBI Taxonomy" id="373043"/>
    <lineage>
        <taxon>Bacteria</taxon>
        <taxon>Pseudomonadati</taxon>
        <taxon>Pseudomonadota</taxon>
        <taxon>Alphaproteobacteria</taxon>
        <taxon>Acetobacterales</taxon>
        <taxon>Acetobacteraceae</taxon>
        <taxon>Paeniroseomonas</taxon>
    </lineage>
</organism>
<dbReference type="SUPFAM" id="SSF50129">
    <property type="entry name" value="GroES-like"/>
    <property type="match status" value="1"/>
</dbReference>
<evidence type="ECO:0000256" key="2">
    <source>
        <dbReference type="ARBA" id="ARBA00022553"/>
    </source>
</evidence>
<dbReference type="PANTHER" id="PTHR43775">
    <property type="entry name" value="FATTY ACID SYNTHASE"/>
    <property type="match status" value="1"/>
</dbReference>
<dbReference type="SMART" id="SM00829">
    <property type="entry name" value="PKS_ER"/>
    <property type="match status" value="1"/>
</dbReference>
<dbReference type="InterPro" id="IPR009081">
    <property type="entry name" value="PP-bd_ACP"/>
</dbReference>
<dbReference type="InterPro" id="IPR050091">
    <property type="entry name" value="PKS_NRPS_Biosynth_Enz"/>
</dbReference>
<evidence type="ECO:0000256" key="1">
    <source>
        <dbReference type="ARBA" id="ARBA00022450"/>
    </source>
</evidence>
<dbReference type="Pfam" id="PF08240">
    <property type="entry name" value="ADH_N"/>
    <property type="match status" value="1"/>
</dbReference>
<dbReference type="PROSITE" id="PS00012">
    <property type="entry name" value="PHOSPHOPANTETHEINE"/>
    <property type="match status" value="1"/>
</dbReference>
<dbReference type="InterPro" id="IPR011032">
    <property type="entry name" value="GroES-like_sf"/>
</dbReference>
<dbReference type="Gene3D" id="3.40.50.720">
    <property type="entry name" value="NAD(P)-binding Rossmann-like Domain"/>
    <property type="match status" value="3"/>
</dbReference>
<dbReference type="InterPro" id="IPR006162">
    <property type="entry name" value="Ppantetheine_attach_site"/>
</dbReference>
<protein>
    <submittedName>
        <fullName evidence="4">SDR family NAD(P)-dependent oxidoreductase</fullName>
    </submittedName>
</protein>
<feature type="domain" description="Carrier" evidence="3">
    <location>
        <begin position="714"/>
        <end position="791"/>
    </location>
</feature>
<dbReference type="InterPro" id="IPR020806">
    <property type="entry name" value="PKS_PP-bd"/>
</dbReference>
<evidence type="ECO:0000313" key="4">
    <source>
        <dbReference type="EMBL" id="MDN3566180.1"/>
    </source>
</evidence>
<dbReference type="Gene3D" id="1.10.1200.10">
    <property type="entry name" value="ACP-like"/>
    <property type="match status" value="1"/>
</dbReference>
<dbReference type="SMART" id="SM00823">
    <property type="entry name" value="PKS_PP"/>
    <property type="match status" value="1"/>
</dbReference>
<dbReference type="SUPFAM" id="SSF51735">
    <property type="entry name" value="NAD(P)-binding Rossmann-fold domains"/>
    <property type="match status" value="3"/>
</dbReference>
<dbReference type="Pfam" id="PF00550">
    <property type="entry name" value="PP-binding"/>
    <property type="match status" value="1"/>
</dbReference>
<comment type="caution">
    <text evidence="4">The sequence shown here is derived from an EMBL/GenBank/DDBJ whole genome shotgun (WGS) entry which is preliminary data.</text>
</comment>
<name>A0ABT8A949_9PROT</name>
<dbReference type="InterPro" id="IPR057326">
    <property type="entry name" value="KR_dom"/>
</dbReference>
<evidence type="ECO:0000313" key="5">
    <source>
        <dbReference type="Proteomes" id="UP001529369"/>
    </source>
</evidence>
<dbReference type="SUPFAM" id="SSF47336">
    <property type="entry name" value="ACP-like"/>
    <property type="match status" value="1"/>
</dbReference>
<dbReference type="InterPro" id="IPR036736">
    <property type="entry name" value="ACP-like_sf"/>
</dbReference>
<dbReference type="PANTHER" id="PTHR43775:SF37">
    <property type="entry name" value="SI:DKEY-61P9.11"/>
    <property type="match status" value="1"/>
</dbReference>
<dbReference type="Pfam" id="PF00107">
    <property type="entry name" value="ADH_zinc_N"/>
    <property type="match status" value="1"/>
</dbReference>